<dbReference type="PROSITE" id="PS50119">
    <property type="entry name" value="ZF_BBOX"/>
    <property type="match status" value="1"/>
</dbReference>
<proteinExistence type="predicted"/>
<sequence>MEEDLTCSICCDIFTDPVLLKCSHSFCRSCLQLCWEQDLSRKCPVCRRTTADNDPPSNLVLKNLCETFIKERSQRAARAGSEELCSMHGEKLKLFCVDDEEPICVVCQTSERHENHKQRPIQEAAKKLKEELWIALKSLQMRLEAIEEVIQTCDQTTDKIKCQSECTAIVIREEFEKLHQFLQDEEEARLSAVIEEEKQKTELVKRMPEALENSKMCLSNTIRAMEKDMGAEEITLLQNYKDIKSRTRHTVQDPLKVSAEEIDVAKHLDNLAETVIGKMLEFFKNKQGRDSREMHSNLQIKCSPPDRSATKQSQDIHHTATDSQTASTNTPVPSQNVLEERDLFSPGPSPLQRTQTHPRSFGRPLQEKSGTTRSAASQWRDNRPPVPLRPNHPNRPASQQLIQELNNLFSLPPTHREPTSILPASSRQHQWEEPATVRNTVTQREVSQQPAAELPAQASAPAPGRSVRELQALFSAPDDHAYTPPPQHQHL</sequence>
<evidence type="ECO:0000259" key="7">
    <source>
        <dbReference type="PROSITE" id="PS50119"/>
    </source>
</evidence>
<feature type="compositionally biased region" description="Polar residues" evidence="5">
    <location>
        <begin position="368"/>
        <end position="379"/>
    </location>
</feature>
<dbReference type="Pfam" id="PF00643">
    <property type="entry name" value="zf-B_box"/>
    <property type="match status" value="1"/>
</dbReference>
<dbReference type="InterPro" id="IPR050143">
    <property type="entry name" value="TRIM/RBCC"/>
</dbReference>
<dbReference type="OrthoDB" id="654191at2759"/>
<comment type="caution">
    <text evidence="8">The sequence shown here is derived from an EMBL/GenBank/DDBJ whole genome shotgun (WGS) entry which is preliminary data.</text>
</comment>
<feature type="domain" description="RING-type" evidence="6">
    <location>
        <begin position="7"/>
        <end position="47"/>
    </location>
</feature>
<dbReference type="SUPFAM" id="SSF57850">
    <property type="entry name" value="RING/U-box"/>
    <property type="match status" value="1"/>
</dbReference>
<dbReference type="Proteomes" id="UP001046870">
    <property type="component" value="Chromosome 2"/>
</dbReference>
<dbReference type="SMART" id="SM00184">
    <property type="entry name" value="RING"/>
    <property type="match status" value="1"/>
</dbReference>
<evidence type="ECO:0000313" key="9">
    <source>
        <dbReference type="Proteomes" id="UP001046870"/>
    </source>
</evidence>
<dbReference type="PROSITE" id="PS00518">
    <property type="entry name" value="ZF_RING_1"/>
    <property type="match status" value="1"/>
</dbReference>
<dbReference type="InterPro" id="IPR001841">
    <property type="entry name" value="Znf_RING"/>
</dbReference>
<dbReference type="EMBL" id="JAFDVH010000002">
    <property type="protein sequence ID" value="KAG7488307.1"/>
    <property type="molecule type" value="Genomic_DNA"/>
</dbReference>
<evidence type="ECO:0000313" key="8">
    <source>
        <dbReference type="EMBL" id="KAG7488307.1"/>
    </source>
</evidence>
<dbReference type="SUPFAM" id="SSF57845">
    <property type="entry name" value="B-box zinc-binding domain"/>
    <property type="match status" value="1"/>
</dbReference>
<dbReference type="InterPro" id="IPR017907">
    <property type="entry name" value="Znf_RING_CS"/>
</dbReference>
<dbReference type="PROSITE" id="PS50089">
    <property type="entry name" value="ZF_RING_2"/>
    <property type="match status" value="1"/>
</dbReference>
<keyword evidence="9" id="KW-1185">Reference proteome</keyword>
<organism evidence="8 9">
    <name type="scientific">Megalops atlanticus</name>
    <name type="common">Tarpon</name>
    <name type="synonym">Clupea gigantea</name>
    <dbReference type="NCBI Taxonomy" id="7932"/>
    <lineage>
        <taxon>Eukaryota</taxon>
        <taxon>Metazoa</taxon>
        <taxon>Chordata</taxon>
        <taxon>Craniata</taxon>
        <taxon>Vertebrata</taxon>
        <taxon>Euteleostomi</taxon>
        <taxon>Actinopterygii</taxon>
        <taxon>Neopterygii</taxon>
        <taxon>Teleostei</taxon>
        <taxon>Elopiformes</taxon>
        <taxon>Megalopidae</taxon>
        <taxon>Megalops</taxon>
    </lineage>
</organism>
<dbReference type="AlphaFoldDB" id="A0A9D3QE64"/>
<dbReference type="Pfam" id="PF13445">
    <property type="entry name" value="zf-RING_UBOX"/>
    <property type="match status" value="1"/>
</dbReference>
<reference evidence="8" key="1">
    <citation type="submission" date="2021-01" db="EMBL/GenBank/DDBJ databases">
        <authorList>
            <person name="Zahm M."/>
            <person name="Roques C."/>
            <person name="Cabau C."/>
            <person name="Klopp C."/>
            <person name="Donnadieu C."/>
            <person name="Jouanno E."/>
            <person name="Lampietro C."/>
            <person name="Louis A."/>
            <person name="Herpin A."/>
            <person name="Echchiki A."/>
            <person name="Berthelot C."/>
            <person name="Parey E."/>
            <person name="Roest-Crollius H."/>
            <person name="Braasch I."/>
            <person name="Postlethwait J."/>
            <person name="Bobe J."/>
            <person name="Montfort J."/>
            <person name="Bouchez O."/>
            <person name="Begum T."/>
            <person name="Mejri S."/>
            <person name="Adams A."/>
            <person name="Chen W.-J."/>
            <person name="Guiguen Y."/>
        </authorList>
    </citation>
    <scope>NUCLEOTIDE SEQUENCE</scope>
    <source>
        <strain evidence="8">YG-15Mar2019-1</strain>
        <tissue evidence="8">Brain</tissue>
    </source>
</reference>
<evidence type="ECO:0000256" key="5">
    <source>
        <dbReference type="SAM" id="MobiDB-lite"/>
    </source>
</evidence>
<feature type="region of interest" description="Disordered" evidence="5">
    <location>
        <begin position="472"/>
        <end position="491"/>
    </location>
</feature>
<feature type="compositionally biased region" description="Low complexity" evidence="5">
    <location>
        <begin position="448"/>
        <end position="463"/>
    </location>
</feature>
<dbReference type="PANTHER" id="PTHR24103">
    <property type="entry name" value="E3 UBIQUITIN-PROTEIN LIGASE TRIM"/>
    <property type="match status" value="1"/>
</dbReference>
<feature type="compositionally biased region" description="Polar residues" evidence="5">
    <location>
        <begin position="437"/>
        <end position="447"/>
    </location>
</feature>
<evidence type="ECO:0000256" key="3">
    <source>
        <dbReference type="ARBA" id="ARBA00022833"/>
    </source>
</evidence>
<evidence type="ECO:0000256" key="4">
    <source>
        <dbReference type="PROSITE-ProRule" id="PRU00024"/>
    </source>
</evidence>
<feature type="compositionally biased region" description="Polar residues" evidence="5">
    <location>
        <begin position="321"/>
        <end position="337"/>
    </location>
</feature>
<dbReference type="InterPro" id="IPR013083">
    <property type="entry name" value="Znf_RING/FYVE/PHD"/>
</dbReference>
<gene>
    <name evidence="8" type="ORF">MATL_G00033450</name>
</gene>
<dbReference type="SMART" id="SM00336">
    <property type="entry name" value="BBOX"/>
    <property type="match status" value="1"/>
</dbReference>
<protein>
    <submittedName>
        <fullName evidence="8">Uncharacterized protein</fullName>
    </submittedName>
</protein>
<keyword evidence="2 4" id="KW-0863">Zinc-finger</keyword>
<feature type="region of interest" description="Disordered" evidence="5">
    <location>
        <begin position="287"/>
        <end position="396"/>
    </location>
</feature>
<evidence type="ECO:0000256" key="1">
    <source>
        <dbReference type="ARBA" id="ARBA00022723"/>
    </source>
</evidence>
<dbReference type="Gene3D" id="3.30.160.60">
    <property type="entry name" value="Classic Zinc Finger"/>
    <property type="match status" value="1"/>
</dbReference>
<keyword evidence="3" id="KW-0862">Zinc</keyword>
<evidence type="ECO:0000259" key="6">
    <source>
        <dbReference type="PROSITE" id="PS50089"/>
    </source>
</evidence>
<accession>A0A9D3QE64</accession>
<name>A0A9D3QE64_MEGAT</name>
<feature type="domain" description="B box-type" evidence="7">
    <location>
        <begin position="80"/>
        <end position="121"/>
    </location>
</feature>
<evidence type="ECO:0000256" key="2">
    <source>
        <dbReference type="ARBA" id="ARBA00022771"/>
    </source>
</evidence>
<feature type="region of interest" description="Disordered" evidence="5">
    <location>
        <begin position="410"/>
        <end position="466"/>
    </location>
</feature>
<dbReference type="InterPro" id="IPR000315">
    <property type="entry name" value="Znf_B-box"/>
</dbReference>
<dbReference type="GO" id="GO:0008270">
    <property type="term" value="F:zinc ion binding"/>
    <property type="evidence" value="ECO:0007669"/>
    <property type="project" value="UniProtKB-KW"/>
</dbReference>
<keyword evidence="1" id="KW-0479">Metal-binding</keyword>
<dbReference type="InterPro" id="IPR027370">
    <property type="entry name" value="Znf-RING_euk"/>
</dbReference>
<dbReference type="Gene3D" id="3.30.40.10">
    <property type="entry name" value="Zinc/RING finger domain, C3HC4 (zinc finger)"/>
    <property type="match status" value="1"/>
</dbReference>